<proteinExistence type="predicted"/>
<sequence>MSVAERFGASIEVAGPDPESEGFFFVKRRDGVAHEAFVTGLLGLVGTAGRLVLHHQSGFAIVRLPHGRARRLGRLPWIDTVGGIRFDPEQFAAVTGVPMG</sequence>
<dbReference type="OrthoDB" id="339683at2157"/>
<dbReference type="AlphaFoldDB" id="A0A2G1WFJ9"/>
<accession>A0A2G1WFJ9</accession>
<dbReference type="Proteomes" id="UP000222824">
    <property type="component" value="Unassembled WGS sequence"/>
</dbReference>
<dbReference type="EMBL" id="NHOA01000145">
    <property type="protein sequence ID" value="PHQ37725.1"/>
    <property type="molecule type" value="Genomic_DNA"/>
</dbReference>
<evidence type="ECO:0000313" key="2">
    <source>
        <dbReference type="Proteomes" id="UP000222824"/>
    </source>
</evidence>
<keyword evidence="2" id="KW-1185">Reference proteome</keyword>
<evidence type="ECO:0000313" key="1">
    <source>
        <dbReference type="EMBL" id="PHQ37725.1"/>
    </source>
</evidence>
<dbReference type="RefSeq" id="WP_099256426.1">
    <property type="nucleotide sequence ID" value="NZ_NHOA01000145.1"/>
</dbReference>
<comment type="caution">
    <text evidence="1">The sequence shown here is derived from an EMBL/GenBank/DDBJ whole genome shotgun (WGS) entry which is preliminary data.</text>
</comment>
<name>A0A2G1WFJ9_9EURY</name>
<protein>
    <submittedName>
        <fullName evidence="1">Uncharacterized protein</fullName>
    </submittedName>
</protein>
<gene>
    <name evidence="1" type="ORF">DJ69_15335</name>
</gene>
<reference evidence="1 2" key="1">
    <citation type="journal article" date="2014" name="Front. Microbiol.">
        <title>Population and genomic analysis of the genus Halorubrum.</title>
        <authorList>
            <person name="Fullmer M.S."/>
            <person name="Soucy S.M."/>
            <person name="Swithers K.S."/>
            <person name="Makkay A.M."/>
            <person name="Wheeler R."/>
            <person name="Ventosa A."/>
            <person name="Gogarten J.P."/>
            <person name="Papke R.T."/>
        </authorList>
    </citation>
    <scope>NUCLEOTIDE SEQUENCE [LARGE SCALE GENOMIC DNA]</scope>
    <source>
        <strain evidence="1 2">C49</strain>
    </source>
</reference>
<organism evidence="1 2">
    <name type="scientific">Halorubrum persicum</name>
    <dbReference type="NCBI Taxonomy" id="1383844"/>
    <lineage>
        <taxon>Archaea</taxon>
        <taxon>Methanobacteriati</taxon>
        <taxon>Methanobacteriota</taxon>
        <taxon>Stenosarchaea group</taxon>
        <taxon>Halobacteria</taxon>
        <taxon>Halobacteriales</taxon>
        <taxon>Haloferacaceae</taxon>
        <taxon>Halorubrum</taxon>
    </lineage>
</organism>